<dbReference type="AlphaFoldDB" id="A5C4B9"/>
<feature type="compositionally biased region" description="Polar residues" evidence="1">
    <location>
        <begin position="35"/>
        <end position="52"/>
    </location>
</feature>
<evidence type="ECO:0008006" key="5">
    <source>
        <dbReference type="Google" id="ProtNLM"/>
    </source>
</evidence>
<feature type="region of interest" description="Disordered" evidence="1">
    <location>
        <begin position="23"/>
        <end position="63"/>
    </location>
</feature>
<dbReference type="InterPro" id="IPR012337">
    <property type="entry name" value="RNaseH-like_sf"/>
</dbReference>
<organism evidence="4">
    <name type="scientific">Vitis vinifera</name>
    <name type="common">Grape</name>
    <dbReference type="NCBI Taxonomy" id="29760"/>
    <lineage>
        <taxon>Eukaryota</taxon>
        <taxon>Viridiplantae</taxon>
        <taxon>Streptophyta</taxon>
        <taxon>Embryophyta</taxon>
        <taxon>Tracheophyta</taxon>
        <taxon>Spermatophyta</taxon>
        <taxon>Magnoliopsida</taxon>
        <taxon>eudicotyledons</taxon>
        <taxon>Gunneridae</taxon>
        <taxon>Pentapetalae</taxon>
        <taxon>rosids</taxon>
        <taxon>Vitales</taxon>
        <taxon>Vitaceae</taxon>
        <taxon>Viteae</taxon>
        <taxon>Vitis</taxon>
    </lineage>
</organism>
<dbReference type="Pfam" id="PF05699">
    <property type="entry name" value="Dimer_Tnp_hAT"/>
    <property type="match status" value="1"/>
</dbReference>
<dbReference type="InterPro" id="IPR008906">
    <property type="entry name" value="HATC_C_dom"/>
</dbReference>
<dbReference type="PANTHER" id="PTHR32166:SF122">
    <property type="entry name" value="OS09G0499600 PROTEIN"/>
    <property type="match status" value="1"/>
</dbReference>
<gene>
    <name evidence="4" type="ORF">VITISV_020893</name>
</gene>
<name>A5C4B9_VITVI</name>
<dbReference type="SUPFAM" id="SSF53098">
    <property type="entry name" value="Ribonuclease H-like"/>
    <property type="match status" value="1"/>
</dbReference>
<feature type="compositionally biased region" description="Polar residues" evidence="1">
    <location>
        <begin position="640"/>
        <end position="684"/>
    </location>
</feature>
<evidence type="ECO:0000313" key="4">
    <source>
        <dbReference type="EMBL" id="CAN81812.1"/>
    </source>
</evidence>
<feature type="domain" description="DUF659" evidence="2">
    <location>
        <begin position="128"/>
        <end position="278"/>
    </location>
</feature>
<dbReference type="InterPro" id="IPR007021">
    <property type="entry name" value="DUF659"/>
</dbReference>
<evidence type="ECO:0000259" key="2">
    <source>
        <dbReference type="Pfam" id="PF04937"/>
    </source>
</evidence>
<feature type="domain" description="HAT C-terminal dimerisation" evidence="3">
    <location>
        <begin position="493"/>
        <end position="561"/>
    </location>
</feature>
<reference evidence="4" key="1">
    <citation type="journal article" date="2007" name="PLoS ONE">
        <title>The first genome sequence of an elite grapevine cultivar (Pinot noir Vitis vinifera L.): coping with a highly heterozygous genome.</title>
        <authorList>
            <person name="Velasco R."/>
            <person name="Zharkikh A."/>
            <person name="Troggio M."/>
            <person name="Cartwright D.A."/>
            <person name="Cestaro A."/>
            <person name="Pruss D."/>
            <person name="Pindo M."/>
            <person name="FitzGerald L.M."/>
            <person name="Vezzulli S."/>
            <person name="Reid J."/>
            <person name="Malacarne G."/>
            <person name="Iliev D."/>
            <person name="Coppola G."/>
            <person name="Wardell B."/>
            <person name="Micheletti D."/>
            <person name="Macalma T."/>
            <person name="Facci M."/>
            <person name="Mitchell J.T."/>
            <person name="Perazzolli M."/>
            <person name="Eldredge G."/>
            <person name="Gatto P."/>
            <person name="Oyzerski R."/>
            <person name="Moretto M."/>
            <person name="Gutin N."/>
            <person name="Stefanini M."/>
            <person name="Chen Y."/>
            <person name="Segala C."/>
            <person name="Davenport C."/>
            <person name="Dematte L."/>
            <person name="Mraz A."/>
            <person name="Battilana J."/>
            <person name="Stormo K."/>
            <person name="Costa F."/>
            <person name="Tao Q."/>
            <person name="Si-Ammour A."/>
            <person name="Harkins T."/>
            <person name="Lackey A."/>
            <person name="Perbost C."/>
            <person name="Taillon B."/>
            <person name="Stella A."/>
            <person name="Solovyev V."/>
            <person name="Fawcett J.A."/>
            <person name="Sterck L."/>
            <person name="Vandepoele K."/>
            <person name="Grando S.M."/>
            <person name="Toppo S."/>
            <person name="Moser C."/>
            <person name="Lanchbury J."/>
            <person name="Bogden R."/>
            <person name="Skolnick M."/>
            <person name="Sgaramella V."/>
            <person name="Bhatnagar S.K."/>
            <person name="Fontana P."/>
            <person name="Gutin A."/>
            <person name="Van de Peer Y."/>
            <person name="Salamini F."/>
            <person name="Viola R."/>
        </authorList>
    </citation>
    <scope>NUCLEOTIDE SEQUENCE</scope>
</reference>
<proteinExistence type="predicted"/>
<dbReference type="Pfam" id="PF04937">
    <property type="entry name" value="DUF659"/>
    <property type="match status" value="1"/>
</dbReference>
<feature type="compositionally biased region" description="Basic and acidic residues" evidence="1">
    <location>
        <begin position="698"/>
        <end position="710"/>
    </location>
</feature>
<sequence length="905" mass="103606">MYPADLHPDERHAYREAVRASKAVEWNRQQEKQSSHPTNPTTRQMRKSQSVRYSDPSLPDAPSLYKSSAIRQKNMKNLFKGGAIKETMGRLINKFFIYESVPPSKANSHHFKNMIVGVQQVGMGIEPPSPYEIKHKYLDMEYKDMEAYVNIQREKWKTYGCTIMSDRWTGPTKLSIINFIVYSKGSTIFLKSLDASNNIKNNKYIYGLLKDVIKEIGKQNVVQIVTDNGSAFVKAGKLLMKKYNLYWTQCATHCIDLMFEDINKRTSVADVITKALKITNFIYNHSLLLAQMRKVCGGDIVCPGATRFATNYMALDSFLKKKANLKKVFIGDEWAQHNLSRTLIGKEVESLMFDCAYWERVGKLVSIYEALYTVLRIVDSEVVPTMPFVYELIRVMKENLIRLNAKEWVLEIIADRWDRTLKHPLHAAAFFLNLRFRYKCGVCTNPDLLQAVHEVFAKLDPTSKGLSQFGNEIILFRDAKRGFGDRAAIASRSEMVPAEWWFMYGNHTPTLRRLAIKVLSQTALSSACERNWSTFALIHTKQRNWLAYPMLQQLFFCYYNMKLKIHDMEAEHDKVVEKDYLDLLDITTAVGEEEDNQLFQWVRPLHLDDEDGNPDPRIAVHVREAGVDVDRVLSEEVHTDSFSQDTRNSFRQGISQPAVTSRPSFDSTSVEHSSRPSAIGTSASGYDGSRGEGTNDDDFTHCTQDEDHGSRRVGPGVGAIGKPYRGRQRRMMPYNEDSLSASFELMSVETQFSDSSNEANIYAPYAMSYSQPPQNLSSSTDEEYERYNYPSSTQLPYYLPHQLQQQGFQTSTWENPGFPIHGQDYMTIGGGLGWHLRPCVWMLWTEILGLQPYANSSTVLFHKRNSTCKGTKCSCKLVSFTRSHSLNSRWNLQCSAPLYPYFKDI</sequence>
<feature type="region of interest" description="Disordered" evidence="1">
    <location>
        <begin position="637"/>
        <end position="723"/>
    </location>
</feature>
<dbReference type="GO" id="GO:0046983">
    <property type="term" value="F:protein dimerization activity"/>
    <property type="evidence" value="ECO:0007669"/>
    <property type="project" value="InterPro"/>
</dbReference>
<dbReference type="EMBL" id="AM481892">
    <property type="protein sequence ID" value="CAN81812.1"/>
    <property type="molecule type" value="Genomic_DNA"/>
</dbReference>
<evidence type="ECO:0000256" key="1">
    <source>
        <dbReference type="SAM" id="MobiDB-lite"/>
    </source>
</evidence>
<protein>
    <recommendedName>
        <fullName evidence="5">DUF659 domain-containing protein</fullName>
    </recommendedName>
</protein>
<dbReference type="PANTHER" id="PTHR32166">
    <property type="entry name" value="OSJNBA0013A04.12 PROTEIN"/>
    <property type="match status" value="1"/>
</dbReference>
<dbReference type="ExpressionAtlas" id="A5C4B9">
    <property type="expression patterns" value="baseline and differential"/>
</dbReference>
<accession>A5C4B9</accession>
<evidence type="ECO:0000259" key="3">
    <source>
        <dbReference type="Pfam" id="PF05699"/>
    </source>
</evidence>